<feature type="domain" description="Domain of unknown function with conserved HDNR motif" evidence="1">
    <location>
        <begin position="13"/>
        <end position="185"/>
    </location>
</feature>
<dbReference type="PANTHER" id="PTHR35539:SF1">
    <property type="entry name" value="CDNA SEQUENCE BC048562"/>
    <property type="match status" value="1"/>
</dbReference>
<proteinExistence type="predicted"/>
<dbReference type="Proteomes" id="UP001152795">
    <property type="component" value="Unassembled WGS sequence"/>
</dbReference>
<reference evidence="2" key="1">
    <citation type="submission" date="2020-04" db="EMBL/GenBank/DDBJ databases">
        <authorList>
            <person name="Alioto T."/>
            <person name="Alioto T."/>
            <person name="Gomez Garrido J."/>
        </authorList>
    </citation>
    <scope>NUCLEOTIDE SEQUENCE</scope>
    <source>
        <strain evidence="2">A484AB</strain>
    </source>
</reference>
<protein>
    <recommendedName>
        <fullName evidence="1">Domain of unknown function with conserved HDNR motif domain-containing protein</fullName>
    </recommendedName>
</protein>
<organism evidence="2 3">
    <name type="scientific">Paramuricea clavata</name>
    <name type="common">Red gorgonian</name>
    <name type="synonym">Violescent sea-whip</name>
    <dbReference type="NCBI Taxonomy" id="317549"/>
    <lineage>
        <taxon>Eukaryota</taxon>
        <taxon>Metazoa</taxon>
        <taxon>Cnidaria</taxon>
        <taxon>Anthozoa</taxon>
        <taxon>Octocorallia</taxon>
        <taxon>Malacalcyonacea</taxon>
        <taxon>Plexauridae</taxon>
        <taxon>Paramuricea</taxon>
    </lineage>
</organism>
<evidence type="ECO:0000313" key="2">
    <source>
        <dbReference type="EMBL" id="CAB3991565.1"/>
    </source>
</evidence>
<dbReference type="OrthoDB" id="10045229at2759"/>
<name>A0A7D9DQ66_PARCT</name>
<dbReference type="PANTHER" id="PTHR35539">
    <property type="entry name" value="CDNA SEQUENCE BC048562"/>
    <property type="match status" value="1"/>
</dbReference>
<accession>A0A7D9DQ66</accession>
<dbReference type="Pfam" id="PF15115">
    <property type="entry name" value="HDNR"/>
    <property type="match status" value="1"/>
</dbReference>
<keyword evidence="3" id="KW-1185">Reference proteome</keyword>
<dbReference type="EMBL" id="CACRXK020001876">
    <property type="protein sequence ID" value="CAB3991565.1"/>
    <property type="molecule type" value="Genomic_DNA"/>
</dbReference>
<dbReference type="InterPro" id="IPR029369">
    <property type="entry name" value="HDNR"/>
</dbReference>
<gene>
    <name evidence="2" type="ORF">PACLA_8A009980</name>
</gene>
<evidence type="ECO:0000313" key="3">
    <source>
        <dbReference type="Proteomes" id="UP001152795"/>
    </source>
</evidence>
<dbReference type="AlphaFoldDB" id="A0A7D9DQ66"/>
<sequence>MASVIYENNRAIVGSWYPTSFHGHFRNRPRSEYSIPFRQRAKPSPPQKFLDQSKHRSNNHLFSRHDNRHAHANEGNLEAYFGMANPNAYITSLTQGLGKRKSNNYQRNKNTKDLLTWSDRSEPLVSTYRSQFSLTPKPRELCNDQEPLHIRGNLGTQRRQLRVRTTIPPRAKTAPLLAWNSTDEFLEFKPLVGCRSNRYADLTATQNSIYGVSSISPNRKPVSNTVIQETVMPLNNTV</sequence>
<comment type="caution">
    <text evidence="2">The sequence shown here is derived from an EMBL/GenBank/DDBJ whole genome shotgun (WGS) entry which is preliminary data.</text>
</comment>
<evidence type="ECO:0000259" key="1">
    <source>
        <dbReference type="Pfam" id="PF15115"/>
    </source>
</evidence>